<dbReference type="HOGENOM" id="CLU_004893_1_0_1"/>
<feature type="region of interest" description="Disordered" evidence="4">
    <location>
        <begin position="311"/>
        <end position="409"/>
    </location>
</feature>
<dbReference type="SUPFAM" id="SSF53474">
    <property type="entry name" value="alpha/beta-Hydrolases"/>
    <property type="match status" value="1"/>
</dbReference>
<name>A0A0C3NZ10_PHLG1</name>
<dbReference type="Gene3D" id="3.40.50.1820">
    <property type="entry name" value="alpha/beta hydrolase"/>
    <property type="match status" value="2"/>
</dbReference>
<dbReference type="PROSITE" id="PS01173">
    <property type="entry name" value="LIPASE_GDXG_HIS"/>
    <property type="match status" value="1"/>
</dbReference>
<dbReference type="InterPro" id="IPR013094">
    <property type="entry name" value="AB_hydrolase_3"/>
</dbReference>
<dbReference type="InterPro" id="IPR050300">
    <property type="entry name" value="GDXG_lipolytic_enzyme"/>
</dbReference>
<dbReference type="GO" id="GO:0016787">
    <property type="term" value="F:hydrolase activity"/>
    <property type="evidence" value="ECO:0007669"/>
    <property type="project" value="UniProtKB-KW"/>
</dbReference>
<feature type="compositionally biased region" description="Basic and acidic residues" evidence="4">
    <location>
        <begin position="338"/>
        <end position="393"/>
    </location>
</feature>
<evidence type="ECO:0000313" key="7">
    <source>
        <dbReference type="Proteomes" id="UP000053257"/>
    </source>
</evidence>
<keyword evidence="7" id="KW-1185">Reference proteome</keyword>
<dbReference type="AlphaFoldDB" id="A0A0C3NZ10"/>
<feature type="compositionally biased region" description="Basic and acidic residues" evidence="4">
    <location>
        <begin position="639"/>
        <end position="657"/>
    </location>
</feature>
<proteinExistence type="inferred from homology"/>
<dbReference type="Proteomes" id="UP000053257">
    <property type="component" value="Unassembled WGS sequence"/>
</dbReference>
<dbReference type="InterPro" id="IPR033140">
    <property type="entry name" value="Lipase_GDXG_put_SER_AS"/>
</dbReference>
<evidence type="ECO:0000256" key="4">
    <source>
        <dbReference type="SAM" id="MobiDB-lite"/>
    </source>
</evidence>
<feature type="compositionally biased region" description="Polar residues" evidence="4">
    <location>
        <begin position="905"/>
        <end position="930"/>
    </location>
</feature>
<feature type="active site" evidence="3">
    <location>
        <position position="248"/>
    </location>
</feature>
<accession>A0A0C3NZ10</accession>
<reference evidence="6 7" key="1">
    <citation type="journal article" date="2014" name="PLoS Genet.">
        <title>Analysis of the Phlebiopsis gigantea genome, transcriptome and secretome provides insight into its pioneer colonization strategies of wood.</title>
        <authorList>
            <person name="Hori C."/>
            <person name="Ishida T."/>
            <person name="Igarashi K."/>
            <person name="Samejima M."/>
            <person name="Suzuki H."/>
            <person name="Master E."/>
            <person name="Ferreira P."/>
            <person name="Ruiz-Duenas F.J."/>
            <person name="Held B."/>
            <person name="Canessa P."/>
            <person name="Larrondo L.F."/>
            <person name="Schmoll M."/>
            <person name="Druzhinina I.S."/>
            <person name="Kubicek C.P."/>
            <person name="Gaskell J.A."/>
            <person name="Kersten P."/>
            <person name="St John F."/>
            <person name="Glasner J."/>
            <person name="Sabat G."/>
            <person name="Splinter BonDurant S."/>
            <person name="Syed K."/>
            <person name="Yadav J."/>
            <person name="Mgbeahuruike A.C."/>
            <person name="Kovalchuk A."/>
            <person name="Asiegbu F.O."/>
            <person name="Lackner G."/>
            <person name="Hoffmeister D."/>
            <person name="Rencoret J."/>
            <person name="Gutierrez A."/>
            <person name="Sun H."/>
            <person name="Lindquist E."/>
            <person name="Barry K."/>
            <person name="Riley R."/>
            <person name="Grigoriev I.V."/>
            <person name="Henrissat B."/>
            <person name="Kues U."/>
            <person name="Berka R.M."/>
            <person name="Martinez A.T."/>
            <person name="Covert S.F."/>
            <person name="Blanchette R.A."/>
            <person name="Cullen D."/>
        </authorList>
    </citation>
    <scope>NUCLEOTIDE SEQUENCE [LARGE SCALE GENOMIC DNA]</scope>
    <source>
        <strain evidence="6 7">11061_1 CR5-6</strain>
    </source>
</reference>
<evidence type="ECO:0000313" key="6">
    <source>
        <dbReference type="EMBL" id="KIP10684.1"/>
    </source>
</evidence>
<feature type="region of interest" description="Disordered" evidence="4">
    <location>
        <begin position="897"/>
        <end position="930"/>
    </location>
</feature>
<dbReference type="PANTHER" id="PTHR48081:SF5">
    <property type="entry name" value="ALPHA_BETA HYDROLASE FOLD-3 DOMAIN-CONTAINING PROTEIN"/>
    <property type="match status" value="1"/>
</dbReference>
<sequence>MTVSTTSAAFYITPVVLKTLFQHFQAKGRKISHNDSRAVATDDVFFDEAFHIVKAFIELGTLNTIESLQAFTNTHVIAPYWAAVSPVLIPLFSCNKAADVLIDWFGPDDLKCVVGGEKWWQVRGLDGLEAEWVTEKEFLGPVPADLDKKLSSEDTNILRMENLDTVMLYVHGGGYFWGSINTHRYQMIRYARKMKGRVFAVNYRKAPQYPWPCPVHDVLTAYFYLTNPPPGALHKPVPPSKIVIAGDSAGGGLCVAALTVLRDMGIQQPAGAVLISPWVDLTHSFPSVMGNTATDIIPPHGFIHKPSAIWPIHPIPPDGEPRAIPTKTNPPPLPGHADTLRPSKERLADQVEKRTEQSGEEQRPVAAGDLKDDNVQDQKTMQKEDYNEKDNTLKHSGPSYGTHQTTIRDDDPNYDEALSFWEPKPPKVLMNNPHATPLELRSQIQIYAANEQLTHPLVSPVLQGSLGNLCPLYIIAGDAEVLRDEVMYLAHKAAHPQDYPARKGVLSSGVRQRENAGKFQTPTKVHLQVFDGMCHVLTVFTFTDSAKYAYRSIAQFVKHVTTHSAEHLDTNPFPEFHVPPEDISASEESLERMEPKRGQQSSKFAHFFKRSRGTAPAPIDSQVEKTDVALYKENERAAKEEHEIGATETMLEDREADPGSSRSSSKDKDIPGVRMLRERVDIFGQVRPMEPESEIEALHIPPRLIGVIREDPVKRWLSGQEEWDKKFHRKAVQAVRRRGHYHKKFDALMERARAQGLELFHDADSPAGHRQERSPMAPVYSRTSMGEIMAERRYGPCDIADEQPPESAIVGRRDNRESLALMKKCIYFTAPTTHRTVPKRTAADAFRAAVDTEDYVLKSPKQSVAEQQSESNILPIHGLRMWQGILTYYMRKSTVKATKRRHSMPNLNSRQPSNGRHGTSDTGMNSAIHT</sequence>
<dbReference type="PROSITE" id="PS01174">
    <property type="entry name" value="LIPASE_GDXG_SER"/>
    <property type="match status" value="1"/>
</dbReference>
<dbReference type="EMBL" id="KN840452">
    <property type="protein sequence ID" value="KIP10684.1"/>
    <property type="molecule type" value="Genomic_DNA"/>
</dbReference>
<organism evidence="6 7">
    <name type="scientific">Phlebiopsis gigantea (strain 11061_1 CR5-6)</name>
    <name type="common">White-rot fungus</name>
    <name type="synonym">Peniophora gigantea</name>
    <dbReference type="NCBI Taxonomy" id="745531"/>
    <lineage>
        <taxon>Eukaryota</taxon>
        <taxon>Fungi</taxon>
        <taxon>Dikarya</taxon>
        <taxon>Basidiomycota</taxon>
        <taxon>Agaricomycotina</taxon>
        <taxon>Agaricomycetes</taxon>
        <taxon>Polyporales</taxon>
        <taxon>Phanerochaetaceae</taxon>
        <taxon>Phlebiopsis</taxon>
    </lineage>
</organism>
<dbReference type="InterPro" id="IPR002168">
    <property type="entry name" value="Lipase_GDXG_HIS_AS"/>
</dbReference>
<dbReference type="STRING" id="745531.A0A0C3NZ10"/>
<evidence type="ECO:0000256" key="3">
    <source>
        <dbReference type="PROSITE-ProRule" id="PRU10038"/>
    </source>
</evidence>
<keyword evidence="2" id="KW-0378">Hydrolase</keyword>
<dbReference type="PANTHER" id="PTHR48081">
    <property type="entry name" value="AB HYDROLASE SUPERFAMILY PROTEIN C4A8.06C"/>
    <property type="match status" value="1"/>
</dbReference>
<comment type="similarity">
    <text evidence="1">Belongs to the 'GDXG' lipolytic enzyme family.</text>
</comment>
<feature type="region of interest" description="Disordered" evidence="4">
    <location>
        <begin position="639"/>
        <end position="670"/>
    </location>
</feature>
<dbReference type="Pfam" id="PF07859">
    <property type="entry name" value="Abhydrolase_3"/>
    <property type="match status" value="1"/>
</dbReference>
<dbReference type="OrthoDB" id="1662883at2759"/>
<gene>
    <name evidence="6" type="ORF">PHLGIDRAFT_100808</name>
</gene>
<evidence type="ECO:0000259" key="5">
    <source>
        <dbReference type="Pfam" id="PF07859"/>
    </source>
</evidence>
<protein>
    <recommendedName>
        <fullName evidence="5">Alpha/beta hydrolase fold-3 domain-containing protein</fullName>
    </recommendedName>
</protein>
<evidence type="ECO:0000256" key="2">
    <source>
        <dbReference type="ARBA" id="ARBA00022801"/>
    </source>
</evidence>
<feature type="domain" description="Alpha/beta hydrolase fold-3" evidence="5">
    <location>
        <begin position="167"/>
        <end position="288"/>
    </location>
</feature>
<evidence type="ECO:0000256" key="1">
    <source>
        <dbReference type="ARBA" id="ARBA00010515"/>
    </source>
</evidence>
<dbReference type="InterPro" id="IPR029058">
    <property type="entry name" value="AB_hydrolase_fold"/>
</dbReference>